<dbReference type="Proteomes" id="UP000248311">
    <property type="component" value="Unassembled WGS sequence"/>
</dbReference>
<evidence type="ECO:0000256" key="1">
    <source>
        <dbReference type="SAM" id="SignalP"/>
    </source>
</evidence>
<comment type="caution">
    <text evidence="2">The sequence shown here is derived from an EMBL/GenBank/DDBJ whole genome shotgun (WGS) entry which is preliminary data.</text>
</comment>
<dbReference type="EMBL" id="QJTE01000003">
    <property type="protein sequence ID" value="PYE83984.1"/>
    <property type="molecule type" value="Genomic_DNA"/>
</dbReference>
<evidence type="ECO:0000313" key="2">
    <source>
        <dbReference type="EMBL" id="PYE83984.1"/>
    </source>
</evidence>
<proteinExistence type="predicted"/>
<dbReference type="AlphaFoldDB" id="A0A318T1D0"/>
<sequence length="113" mass="11841">MTNRILTTALVALTATAGLATTASAYTAEGALGARYEQPTNFSVEFPVVNAAEAGTVTVLRGDGTVIGATNVRAGINTDVRVSWPGQQDGRLRAVLTDASGTEVSQRWVNLYR</sequence>
<reference evidence="2 3" key="1">
    <citation type="submission" date="2018-06" db="EMBL/GenBank/DDBJ databases">
        <title>Genomic Encyclopedia of Type Strains, Phase III (KMG-III): the genomes of soil and plant-associated and newly described type strains.</title>
        <authorList>
            <person name="Whitman W."/>
        </authorList>
    </citation>
    <scope>NUCLEOTIDE SEQUENCE [LARGE SCALE GENOMIC DNA]</scope>
    <source>
        <strain evidence="2 3">CECT 9025</strain>
    </source>
</reference>
<keyword evidence="1" id="KW-0732">Signal</keyword>
<evidence type="ECO:0000313" key="3">
    <source>
        <dbReference type="Proteomes" id="UP000248311"/>
    </source>
</evidence>
<gene>
    <name evidence="2" type="ORF">DFP88_103346</name>
</gene>
<accession>A0A318T1D0</accession>
<protein>
    <submittedName>
        <fullName evidence="2">Uncharacterized protein</fullName>
    </submittedName>
</protein>
<feature type="chain" id="PRO_5016430288" evidence="1">
    <location>
        <begin position="26"/>
        <end position="113"/>
    </location>
</feature>
<name>A0A318T1D0_9RHOB</name>
<dbReference type="RefSeq" id="WP_110814527.1">
    <property type="nucleotide sequence ID" value="NZ_QJTE01000003.1"/>
</dbReference>
<keyword evidence="3" id="KW-1185">Reference proteome</keyword>
<organism evidence="2 3">
    <name type="scientific">Pseudoroseicyclus aestuarii</name>
    <dbReference type="NCBI Taxonomy" id="1795041"/>
    <lineage>
        <taxon>Bacteria</taxon>
        <taxon>Pseudomonadati</taxon>
        <taxon>Pseudomonadota</taxon>
        <taxon>Alphaproteobacteria</taxon>
        <taxon>Rhodobacterales</taxon>
        <taxon>Paracoccaceae</taxon>
        <taxon>Pseudoroseicyclus</taxon>
    </lineage>
</organism>
<dbReference type="OrthoDB" id="7876219at2"/>
<feature type="signal peptide" evidence="1">
    <location>
        <begin position="1"/>
        <end position="25"/>
    </location>
</feature>